<feature type="transmembrane region" description="Helical" evidence="1">
    <location>
        <begin position="954"/>
        <end position="978"/>
    </location>
</feature>
<name>A0A0L6VUL1_9BASI</name>
<keyword evidence="3" id="KW-1185">Reference proteome</keyword>
<evidence type="ECO:0000313" key="2">
    <source>
        <dbReference type="EMBL" id="KNZ64312.1"/>
    </source>
</evidence>
<proteinExistence type="predicted"/>
<feature type="transmembrane region" description="Helical" evidence="1">
    <location>
        <begin position="194"/>
        <end position="209"/>
    </location>
</feature>
<organism evidence="2 3">
    <name type="scientific">Puccinia sorghi</name>
    <dbReference type="NCBI Taxonomy" id="27349"/>
    <lineage>
        <taxon>Eukaryota</taxon>
        <taxon>Fungi</taxon>
        <taxon>Dikarya</taxon>
        <taxon>Basidiomycota</taxon>
        <taxon>Pucciniomycotina</taxon>
        <taxon>Pucciniomycetes</taxon>
        <taxon>Pucciniales</taxon>
        <taxon>Pucciniaceae</taxon>
        <taxon>Puccinia</taxon>
    </lineage>
</organism>
<dbReference type="Proteomes" id="UP000037035">
    <property type="component" value="Unassembled WGS sequence"/>
</dbReference>
<dbReference type="EMBL" id="LAVV01000466">
    <property type="protein sequence ID" value="KNZ64312.1"/>
    <property type="molecule type" value="Genomic_DNA"/>
</dbReference>
<dbReference type="AlphaFoldDB" id="A0A0L6VUL1"/>
<accession>A0A0L6VUL1</accession>
<sequence>MGPWSLWGFGPRSSQALWVPINVQEVKERHGLAILLGEDEILHRVGMSSEPTKQIQGRECCGHSSQLGFHLHSWVKLLQSSCSSMAGVYIYIPRGLKAQESATVACLHALHPRFKVTSFHVSQSVKKKNSLAPYYGFLLIINNNYTRNPLSCSSSPPVSHISRSTAARLGGGSCLIVVSLSLSLFIFYLLPHLALFYLVYYVFILTIVSRKTHPKCPDLVNHFVGLIFQVQTGERKMMTLCISRSRLLTCCFFLGRADDQSHHKYKEPLVDSDVAGQAVSPNFLILIKLHQMWKPHHLFSITLILHRMSEVGKKKGKVNKLARSANFAEKSLQLMAHVWVSLDVFLSYNEKSQVEVSDGSTSMSAIPHSVTGVQHFLSGQCVPIQLVNGFFLFVNLNVKAKLSPASHIWRTKLSHLSACGHGALYHHSYVGPPPPMQISMHPSQGTRSSQKEAIVPWFLFGIPLFYHSTRKCNNFHCFLSKKFHLKLFLIDDDPILMTASPTFLNIRHWLINHVVFDPWISKKQSNPLSESLNILFQILPMCHLDNFSWQSVIMRRGVVLWDVFNKHLLPNLSAELALNLREASRPNDRASVILERFQLNQQNLVGYHNRFFNPLGVRRLSRVGGRFRWPQLQALFFICKKKKSSNGIDCHFGNLETTTQSCNQALQAMCITESFDTLKSQVIHTNLAVAMILDYLPTGLAAGDFYLPLITSLLRKLSRKDQKHVLHSVCKSTGVNISSLHLANHSPEPFYTIVIAHTAYPSFLTLKLPSSFLNPHHLLYPQFILYHYLYPLLYLFLYLSFPPLGAQVSIPPVLKYIILVQIPFDHQSKSRPSSHQINIYTIFSLLPCSSILLKYIFIFLSYEPAKEAFRITPLCFNLKLPPPPHNFLRMNFLKSSRNYRQPDPLEFIITLSAFRPGFTRRKSQELAMQVQLIVHWCCLMQFQRVVKPSCKANLIFFSLYFSTICYHGALTLILKIFIMKRTARKTHRFAFLGASPLQYHHPSSTSKHPQFLDTHTGPKADFFFLFEFLYVPSLYLFLHSIIQHLINQYHFHCKINIPLMGKFPTHSIHNISHSRVFLKDYEYEVFAKYDMYIVAILFRTLVELISVGRIMKTLWGFGEREFNYVYVYSPSTWKVHSLNQSGRISLNHHRQKSMKIMSYLPSDTRDAKRDSSFSEIERVRYLWYLHARFISLYLDEKYIQRRITSINHKNNSSFT</sequence>
<keyword evidence="1" id="KW-0812">Transmembrane</keyword>
<evidence type="ECO:0000256" key="1">
    <source>
        <dbReference type="SAM" id="Phobius"/>
    </source>
</evidence>
<dbReference type="VEuPathDB" id="FungiDB:VP01_1041g2"/>
<comment type="caution">
    <text evidence="2">The sequence shown here is derived from an EMBL/GenBank/DDBJ whole genome shotgun (WGS) entry which is preliminary data.</text>
</comment>
<keyword evidence="1" id="KW-0472">Membrane</keyword>
<feature type="transmembrane region" description="Helical" evidence="1">
    <location>
        <begin position="837"/>
        <end position="860"/>
    </location>
</feature>
<feature type="transmembrane region" description="Helical" evidence="1">
    <location>
        <begin position="783"/>
        <end position="801"/>
    </location>
</feature>
<reference evidence="2 3" key="1">
    <citation type="submission" date="2015-08" db="EMBL/GenBank/DDBJ databases">
        <title>Next Generation Sequencing and Analysis of the Genome of Puccinia sorghi L Schw, the Causal Agent of Maize Common Rust.</title>
        <authorList>
            <person name="Rochi L."/>
            <person name="Burguener G."/>
            <person name="Darino M."/>
            <person name="Turjanski A."/>
            <person name="Kreff E."/>
            <person name="Dieguez M.J."/>
            <person name="Sacco F."/>
        </authorList>
    </citation>
    <scope>NUCLEOTIDE SEQUENCE [LARGE SCALE GENOMIC DNA]</scope>
    <source>
        <strain evidence="2 3">RO10H11247</strain>
    </source>
</reference>
<protein>
    <submittedName>
        <fullName evidence="2">Uncharacterized protein</fullName>
    </submittedName>
</protein>
<keyword evidence="1" id="KW-1133">Transmembrane helix</keyword>
<evidence type="ECO:0000313" key="3">
    <source>
        <dbReference type="Proteomes" id="UP000037035"/>
    </source>
</evidence>
<gene>
    <name evidence="2" type="ORF">VP01_1041g2</name>
</gene>